<organism evidence="5 6">
    <name type="scientific">Parapedobacter deserti</name>
    <dbReference type="NCBI Taxonomy" id="1912957"/>
    <lineage>
        <taxon>Bacteria</taxon>
        <taxon>Pseudomonadati</taxon>
        <taxon>Bacteroidota</taxon>
        <taxon>Sphingobacteriia</taxon>
        <taxon>Sphingobacteriales</taxon>
        <taxon>Sphingobacteriaceae</taxon>
        <taxon>Parapedobacter</taxon>
    </lineage>
</organism>
<dbReference type="Proteomes" id="UP001595526">
    <property type="component" value="Unassembled WGS sequence"/>
</dbReference>
<evidence type="ECO:0000256" key="3">
    <source>
        <dbReference type="ARBA" id="ARBA00023163"/>
    </source>
</evidence>
<protein>
    <submittedName>
        <fullName evidence="5">GbsR/MarR family transcriptional regulator</fullName>
    </submittedName>
</protein>
<evidence type="ECO:0000313" key="6">
    <source>
        <dbReference type="Proteomes" id="UP001595526"/>
    </source>
</evidence>
<reference evidence="6" key="1">
    <citation type="journal article" date="2019" name="Int. J. Syst. Evol. Microbiol.">
        <title>The Global Catalogue of Microorganisms (GCM) 10K type strain sequencing project: providing services to taxonomists for standard genome sequencing and annotation.</title>
        <authorList>
            <consortium name="The Broad Institute Genomics Platform"/>
            <consortium name="The Broad Institute Genome Sequencing Center for Infectious Disease"/>
            <person name="Wu L."/>
            <person name="Ma J."/>
        </authorList>
    </citation>
    <scope>NUCLEOTIDE SEQUENCE [LARGE SCALE GENOMIC DNA]</scope>
    <source>
        <strain evidence="6">KCTC 52416</strain>
    </source>
</reference>
<dbReference type="InterPro" id="IPR036390">
    <property type="entry name" value="WH_DNA-bd_sf"/>
</dbReference>
<dbReference type="Pfam" id="PF01978">
    <property type="entry name" value="TrmB"/>
    <property type="match status" value="1"/>
</dbReference>
<dbReference type="InterPro" id="IPR036388">
    <property type="entry name" value="WH-like_DNA-bd_sf"/>
</dbReference>
<keyword evidence="6" id="KW-1185">Reference proteome</keyword>
<feature type="domain" description="Transcription regulator TrmB N-terminal" evidence="4">
    <location>
        <begin position="17"/>
        <end position="86"/>
    </location>
</feature>
<dbReference type="EMBL" id="JBHRTA010000009">
    <property type="protein sequence ID" value="MFC3196749.1"/>
    <property type="molecule type" value="Genomic_DNA"/>
</dbReference>
<evidence type="ECO:0000256" key="2">
    <source>
        <dbReference type="ARBA" id="ARBA00023125"/>
    </source>
</evidence>
<dbReference type="PANTHER" id="PTHR38465:SF1">
    <property type="entry name" value="HTH-TYPE TRANSCRIPTIONAL REGULATOR MJ1563-RELATED"/>
    <property type="match status" value="1"/>
</dbReference>
<keyword evidence="3" id="KW-0804">Transcription</keyword>
<dbReference type="PANTHER" id="PTHR38465">
    <property type="entry name" value="HTH-TYPE TRANSCRIPTIONAL REGULATOR MJ1563-RELATED"/>
    <property type="match status" value="1"/>
</dbReference>
<evidence type="ECO:0000313" key="5">
    <source>
        <dbReference type="EMBL" id="MFC3196749.1"/>
    </source>
</evidence>
<keyword evidence="2" id="KW-0238">DNA-binding</keyword>
<dbReference type="InterPro" id="IPR002831">
    <property type="entry name" value="Tscrpt_reg_TrmB_N"/>
</dbReference>
<name>A0ABV7JFJ9_9SPHI</name>
<dbReference type="SUPFAM" id="SSF46785">
    <property type="entry name" value="Winged helix' DNA-binding domain"/>
    <property type="match status" value="1"/>
</dbReference>
<evidence type="ECO:0000256" key="1">
    <source>
        <dbReference type="ARBA" id="ARBA00023015"/>
    </source>
</evidence>
<dbReference type="CDD" id="cd00090">
    <property type="entry name" value="HTH_ARSR"/>
    <property type="match status" value="1"/>
</dbReference>
<sequence length="152" mass="18024">MEHFRNKIEQHAKTIEEMGLSPVPARVYIYLLFSDPPGATFEEMVNYFGISKSAISNALKMLQTVGMIDSRTFSGKRRRYFYVNFERTFNQQFMTSRFMKMKQMLDDIRAVRNKDDGFSKDMEHASLLYKMLLVELPIVLERWERTIKLEDT</sequence>
<gene>
    <name evidence="5" type="ORF">ACFOET_03900</name>
</gene>
<dbReference type="RefSeq" id="WP_379019771.1">
    <property type="nucleotide sequence ID" value="NZ_JBHRTA010000009.1"/>
</dbReference>
<accession>A0ABV7JFJ9</accession>
<keyword evidence="1" id="KW-0805">Transcription regulation</keyword>
<dbReference type="Gene3D" id="1.10.10.10">
    <property type="entry name" value="Winged helix-like DNA-binding domain superfamily/Winged helix DNA-binding domain"/>
    <property type="match status" value="1"/>
</dbReference>
<dbReference type="InterPro" id="IPR052362">
    <property type="entry name" value="HTH-GbsR_regulator"/>
</dbReference>
<evidence type="ECO:0000259" key="4">
    <source>
        <dbReference type="Pfam" id="PF01978"/>
    </source>
</evidence>
<comment type="caution">
    <text evidence="5">The sequence shown here is derived from an EMBL/GenBank/DDBJ whole genome shotgun (WGS) entry which is preliminary data.</text>
</comment>
<proteinExistence type="predicted"/>
<dbReference type="InterPro" id="IPR011991">
    <property type="entry name" value="ArsR-like_HTH"/>
</dbReference>